<dbReference type="Gene3D" id="3.80.10.10">
    <property type="entry name" value="Ribonuclease Inhibitor"/>
    <property type="match status" value="1"/>
</dbReference>
<evidence type="ECO:0000256" key="5">
    <source>
        <dbReference type="ARBA" id="ARBA00023136"/>
    </source>
</evidence>
<dbReference type="InterPro" id="IPR032675">
    <property type="entry name" value="LRR_dom_sf"/>
</dbReference>
<proteinExistence type="predicted"/>
<evidence type="ECO:0000256" key="3">
    <source>
        <dbReference type="ARBA" id="ARBA00022729"/>
    </source>
</evidence>
<dbReference type="PANTHER" id="PTHR45631">
    <property type="entry name" value="OS07G0107800 PROTEIN-RELATED"/>
    <property type="match status" value="1"/>
</dbReference>
<dbReference type="AlphaFoldDB" id="A0AAV1R2F9"/>
<gene>
    <name evidence="7" type="ORF">DCAF_LOCUS5649</name>
</gene>
<keyword evidence="3" id="KW-0732">Signal</keyword>
<evidence type="ECO:0000256" key="1">
    <source>
        <dbReference type="ARBA" id="ARBA00004167"/>
    </source>
</evidence>
<evidence type="ECO:0000256" key="2">
    <source>
        <dbReference type="ARBA" id="ARBA00022692"/>
    </source>
</evidence>
<dbReference type="Proteomes" id="UP001314170">
    <property type="component" value="Unassembled WGS sequence"/>
</dbReference>
<keyword evidence="2" id="KW-0812">Transmembrane</keyword>
<evidence type="ECO:0000259" key="6">
    <source>
        <dbReference type="Pfam" id="PF12819"/>
    </source>
</evidence>
<dbReference type="Pfam" id="PF12819">
    <property type="entry name" value="Malectin_like"/>
    <property type="match status" value="3"/>
</dbReference>
<feature type="domain" description="Malectin-like" evidence="6">
    <location>
        <begin position="370"/>
        <end position="687"/>
    </location>
</feature>
<dbReference type="EMBL" id="CAWUPB010000871">
    <property type="protein sequence ID" value="CAK7327931.1"/>
    <property type="molecule type" value="Genomic_DNA"/>
</dbReference>
<name>A0AAV1R2F9_9ROSI</name>
<evidence type="ECO:0000313" key="7">
    <source>
        <dbReference type="EMBL" id="CAK7327931.1"/>
    </source>
</evidence>
<comment type="subcellular location">
    <subcellularLocation>
        <location evidence="1">Membrane</location>
        <topology evidence="1">Single-pass membrane protein</topology>
    </subcellularLocation>
</comment>
<keyword evidence="4" id="KW-1133">Transmembrane helix</keyword>
<evidence type="ECO:0000256" key="4">
    <source>
        <dbReference type="ARBA" id="ARBA00022989"/>
    </source>
</evidence>
<dbReference type="PANTHER" id="PTHR45631:SF44">
    <property type="entry name" value="CARBOHYDRATE-BINDING PROTEIN OF THE ER PROTEIN"/>
    <property type="match status" value="1"/>
</dbReference>
<feature type="domain" description="Malectin-like" evidence="6">
    <location>
        <begin position="134"/>
        <end position="225"/>
    </location>
</feature>
<sequence length="701" mass="77929">MSWVNSLHGHKFSPVKSNWTLPTFDLTPIKPAFVSIDCGSSELYTDKNSIKRTGDNAYSECNHLLDPASDLQFDGNYWATVNTIMYEVVAHEALYTVKGNTTSICVAQTMPNQLPFISALELRSLLPGMYSLDGRIWVPEHRVIMNYVTNLGPEIEITSAVDIPPAAVLKNAIAATSITRSIFMWTELPETQIPNYLATYFSEVAVLNIQKKRSFQVYKNNSPAPKISISPPFGGVSEDWNGGPCLPSPFSWDWIECIFGATPPASALNRTGYGLTGPLQDLIAVDALQTMNLANNKFTGPIPTSISKNNKLTLGLKMFDVFPFLFQGTTALMEMDHLVRLHKDVLQGRTKEKTLPVQDLGYRNKKTNIIDCGSSDSEPYTDENSITWTGDDSYIQTGESQFVKYSSMPYVMTSLRVFPSRKKNCYKINVSDGERVLVRASFYYGDYDFKFSPPVFELQFDGNYWATVNTTSYDIVSYEAVYTVKGNSTSICLAQTMPDQVPFISALELRSLLPAMYSHVAPNYAMFLNLRVAYGANVTIRYPDDPHDRSWKPGHGLLLTDVTSLAPAIDATGAEDNPPSAVLENAITTSSTLEYIILRTKLPEIKVPIYMATYFSEVARLNKTQKRYFQFYINNKPVSKTPISPPFGSVSALYITNTSAYSNTSFSVMATTDSTLPPLINAMELYTLSNALTDGTNKKDG</sequence>
<dbReference type="InterPro" id="IPR024788">
    <property type="entry name" value="Malectin-like_Carb-bd_dom"/>
</dbReference>
<evidence type="ECO:0000313" key="8">
    <source>
        <dbReference type="Proteomes" id="UP001314170"/>
    </source>
</evidence>
<reference evidence="7 8" key="1">
    <citation type="submission" date="2024-01" db="EMBL/GenBank/DDBJ databases">
        <authorList>
            <person name="Waweru B."/>
        </authorList>
    </citation>
    <scope>NUCLEOTIDE SEQUENCE [LARGE SCALE GENOMIC DNA]</scope>
</reference>
<protein>
    <recommendedName>
        <fullName evidence="6">Malectin-like domain-containing protein</fullName>
    </recommendedName>
</protein>
<dbReference type="GO" id="GO:0016020">
    <property type="term" value="C:membrane"/>
    <property type="evidence" value="ECO:0007669"/>
    <property type="project" value="UniProtKB-SubCell"/>
</dbReference>
<accession>A0AAV1R2F9</accession>
<feature type="domain" description="Malectin-like" evidence="6">
    <location>
        <begin position="61"/>
        <end position="131"/>
    </location>
</feature>
<keyword evidence="5" id="KW-0472">Membrane</keyword>
<keyword evidence="8" id="KW-1185">Reference proteome</keyword>
<organism evidence="7 8">
    <name type="scientific">Dovyalis caffra</name>
    <dbReference type="NCBI Taxonomy" id="77055"/>
    <lineage>
        <taxon>Eukaryota</taxon>
        <taxon>Viridiplantae</taxon>
        <taxon>Streptophyta</taxon>
        <taxon>Embryophyta</taxon>
        <taxon>Tracheophyta</taxon>
        <taxon>Spermatophyta</taxon>
        <taxon>Magnoliopsida</taxon>
        <taxon>eudicotyledons</taxon>
        <taxon>Gunneridae</taxon>
        <taxon>Pentapetalae</taxon>
        <taxon>rosids</taxon>
        <taxon>fabids</taxon>
        <taxon>Malpighiales</taxon>
        <taxon>Salicaceae</taxon>
        <taxon>Flacourtieae</taxon>
        <taxon>Dovyalis</taxon>
    </lineage>
</organism>
<comment type="caution">
    <text evidence="7">The sequence shown here is derived from an EMBL/GenBank/DDBJ whole genome shotgun (WGS) entry which is preliminary data.</text>
</comment>